<dbReference type="AlphaFoldDB" id="A0A1Y5TMR7"/>
<feature type="signal peptide" evidence="2">
    <location>
        <begin position="1"/>
        <end position="21"/>
    </location>
</feature>
<feature type="chain" id="PRO_5012757360" description="Copper chaperone PCu(A)C" evidence="2">
    <location>
        <begin position="22"/>
        <end position="187"/>
    </location>
</feature>
<evidence type="ECO:0000313" key="3">
    <source>
        <dbReference type="EMBL" id="SLN67239.1"/>
    </source>
</evidence>
<dbReference type="PANTHER" id="PTHR36302:SF1">
    <property type="entry name" value="COPPER CHAPERONE PCU(A)C"/>
    <property type="match status" value="1"/>
</dbReference>
<dbReference type="EMBL" id="FWFS01000013">
    <property type="protein sequence ID" value="SLN67239.1"/>
    <property type="molecule type" value="Genomic_DNA"/>
</dbReference>
<sequence>MSLKFPLLAAALACIALPAFADIVVENPYFRTSGAMATSGAAFMVLHNTGETADRLIAARSDLSSRVELHTHLAGDNGVMRMLEVEDGFAVAPQARHELARGGDHVMFLGLDRRVAEGDIVTVTLTFEQAGDVVVEVPVRLDAPVGSAPAADMGHGAMDHGAMDHGAMDDGAMDHSDTEQGGAGHTH</sequence>
<dbReference type="RefSeq" id="WP_085837930.1">
    <property type="nucleotide sequence ID" value="NZ_FWFS01000013.1"/>
</dbReference>
<dbReference type="PANTHER" id="PTHR36302">
    <property type="entry name" value="BLR7088 PROTEIN"/>
    <property type="match status" value="1"/>
</dbReference>
<name>A0A1Y5TMR7_9RHOB</name>
<dbReference type="Gene3D" id="2.60.40.1890">
    <property type="entry name" value="PCu(A)C copper chaperone"/>
    <property type="match status" value="1"/>
</dbReference>
<evidence type="ECO:0008006" key="5">
    <source>
        <dbReference type="Google" id="ProtNLM"/>
    </source>
</evidence>
<accession>A0A1Y5TMR7</accession>
<dbReference type="OrthoDB" id="9796962at2"/>
<organism evidence="3 4">
    <name type="scientific">Aquimixticola soesokkakensis</name>
    <dbReference type="NCBI Taxonomy" id="1519096"/>
    <lineage>
        <taxon>Bacteria</taxon>
        <taxon>Pseudomonadati</taxon>
        <taxon>Pseudomonadota</taxon>
        <taxon>Alphaproteobacteria</taxon>
        <taxon>Rhodobacterales</taxon>
        <taxon>Paracoccaceae</taxon>
        <taxon>Aquimixticola</taxon>
    </lineage>
</organism>
<dbReference type="InterPro" id="IPR036182">
    <property type="entry name" value="PCuAC_sf"/>
</dbReference>
<proteinExistence type="predicted"/>
<evidence type="ECO:0000256" key="2">
    <source>
        <dbReference type="SAM" id="SignalP"/>
    </source>
</evidence>
<keyword evidence="4" id="KW-1185">Reference proteome</keyword>
<protein>
    <recommendedName>
        <fullName evidence="5">Copper chaperone PCu(A)C</fullName>
    </recommendedName>
</protein>
<dbReference type="InterPro" id="IPR007410">
    <property type="entry name" value="LpqE-like"/>
</dbReference>
<feature type="region of interest" description="Disordered" evidence="1">
    <location>
        <begin position="163"/>
        <end position="187"/>
    </location>
</feature>
<keyword evidence="2" id="KW-0732">Signal</keyword>
<dbReference type="InterPro" id="IPR058248">
    <property type="entry name" value="Lxx211020-like"/>
</dbReference>
<feature type="compositionally biased region" description="Basic and acidic residues" evidence="1">
    <location>
        <begin position="163"/>
        <end position="178"/>
    </location>
</feature>
<dbReference type="Proteomes" id="UP000193862">
    <property type="component" value="Unassembled WGS sequence"/>
</dbReference>
<evidence type="ECO:0000256" key="1">
    <source>
        <dbReference type="SAM" id="MobiDB-lite"/>
    </source>
</evidence>
<dbReference type="SUPFAM" id="SSF110087">
    <property type="entry name" value="DR1885-like metal-binding protein"/>
    <property type="match status" value="1"/>
</dbReference>
<evidence type="ECO:0000313" key="4">
    <source>
        <dbReference type="Proteomes" id="UP000193862"/>
    </source>
</evidence>
<gene>
    <name evidence="3" type="ORF">AQS8620_03134</name>
</gene>
<reference evidence="3 4" key="1">
    <citation type="submission" date="2017-03" db="EMBL/GenBank/DDBJ databases">
        <authorList>
            <person name="Afonso C.L."/>
            <person name="Miller P.J."/>
            <person name="Scott M.A."/>
            <person name="Spackman E."/>
            <person name="Goraichik I."/>
            <person name="Dimitrov K.M."/>
            <person name="Suarez D.L."/>
            <person name="Swayne D.E."/>
        </authorList>
    </citation>
    <scope>NUCLEOTIDE SEQUENCE [LARGE SCALE GENOMIC DNA]</scope>
    <source>
        <strain evidence="3 4">CECT 8620</strain>
    </source>
</reference>
<dbReference type="Pfam" id="PF04314">
    <property type="entry name" value="PCuAC"/>
    <property type="match status" value="1"/>
</dbReference>